<sequence>MQNSVYDCYASFPINPKSMEVHSPQSPNFPFDEKRGLYHGVVEQWLYRFIRCGIPLQIKFHAEDLRVWKRGKGINHTGTRKRDSVPSRTKWNLGTLQPLLCRRILC</sequence>
<dbReference type="EMBL" id="HG739086">
    <property type="protein sequence ID" value="CDO98388.1"/>
    <property type="molecule type" value="Genomic_DNA"/>
</dbReference>
<accession>A0A068TSR0</accession>
<protein>
    <submittedName>
        <fullName evidence="1">Uncharacterized protein</fullName>
    </submittedName>
</protein>
<dbReference type="AlphaFoldDB" id="A0A068TSR0"/>
<organism evidence="1 2">
    <name type="scientific">Coffea canephora</name>
    <name type="common">Robusta coffee</name>
    <dbReference type="NCBI Taxonomy" id="49390"/>
    <lineage>
        <taxon>Eukaryota</taxon>
        <taxon>Viridiplantae</taxon>
        <taxon>Streptophyta</taxon>
        <taxon>Embryophyta</taxon>
        <taxon>Tracheophyta</taxon>
        <taxon>Spermatophyta</taxon>
        <taxon>Magnoliopsida</taxon>
        <taxon>eudicotyledons</taxon>
        <taxon>Gunneridae</taxon>
        <taxon>Pentapetalae</taxon>
        <taxon>asterids</taxon>
        <taxon>lamiids</taxon>
        <taxon>Gentianales</taxon>
        <taxon>Rubiaceae</taxon>
        <taxon>Ixoroideae</taxon>
        <taxon>Gardenieae complex</taxon>
        <taxon>Bertiereae - Coffeeae clade</taxon>
        <taxon>Coffeeae</taxon>
        <taxon>Coffea</taxon>
    </lineage>
</organism>
<proteinExistence type="predicted"/>
<dbReference type="Proteomes" id="UP000295252">
    <property type="component" value="Chromosome VI"/>
</dbReference>
<dbReference type="InParanoid" id="A0A068TSR0"/>
<reference evidence="2" key="1">
    <citation type="journal article" date="2014" name="Science">
        <title>The coffee genome provides insight into the convergent evolution of caffeine biosynthesis.</title>
        <authorList>
            <person name="Denoeud F."/>
            <person name="Carretero-Paulet L."/>
            <person name="Dereeper A."/>
            <person name="Droc G."/>
            <person name="Guyot R."/>
            <person name="Pietrella M."/>
            <person name="Zheng C."/>
            <person name="Alberti A."/>
            <person name="Anthony F."/>
            <person name="Aprea G."/>
            <person name="Aury J.M."/>
            <person name="Bento P."/>
            <person name="Bernard M."/>
            <person name="Bocs S."/>
            <person name="Campa C."/>
            <person name="Cenci A."/>
            <person name="Combes M.C."/>
            <person name="Crouzillat D."/>
            <person name="Da Silva C."/>
            <person name="Daddiego L."/>
            <person name="De Bellis F."/>
            <person name="Dussert S."/>
            <person name="Garsmeur O."/>
            <person name="Gayraud T."/>
            <person name="Guignon V."/>
            <person name="Jahn K."/>
            <person name="Jamilloux V."/>
            <person name="Joet T."/>
            <person name="Labadie K."/>
            <person name="Lan T."/>
            <person name="Leclercq J."/>
            <person name="Lepelley M."/>
            <person name="Leroy T."/>
            <person name="Li L.T."/>
            <person name="Librado P."/>
            <person name="Lopez L."/>
            <person name="Munoz A."/>
            <person name="Noel B."/>
            <person name="Pallavicini A."/>
            <person name="Perrotta G."/>
            <person name="Poncet V."/>
            <person name="Pot D."/>
            <person name="Priyono X."/>
            <person name="Rigoreau M."/>
            <person name="Rouard M."/>
            <person name="Rozas J."/>
            <person name="Tranchant-Dubreuil C."/>
            <person name="VanBuren R."/>
            <person name="Zhang Q."/>
            <person name="Andrade A.C."/>
            <person name="Argout X."/>
            <person name="Bertrand B."/>
            <person name="de Kochko A."/>
            <person name="Graziosi G."/>
            <person name="Henry R.J."/>
            <person name="Jayarama X."/>
            <person name="Ming R."/>
            <person name="Nagai C."/>
            <person name="Rounsley S."/>
            <person name="Sankoff D."/>
            <person name="Giuliano G."/>
            <person name="Albert V.A."/>
            <person name="Wincker P."/>
            <person name="Lashermes P."/>
        </authorList>
    </citation>
    <scope>NUCLEOTIDE SEQUENCE [LARGE SCALE GENOMIC DNA]</scope>
    <source>
        <strain evidence="2">cv. DH200-94</strain>
    </source>
</reference>
<evidence type="ECO:0000313" key="1">
    <source>
        <dbReference type="EMBL" id="CDO98388.1"/>
    </source>
</evidence>
<gene>
    <name evidence="1" type="ORF">GSCOC_T00022464001</name>
</gene>
<keyword evidence="2" id="KW-1185">Reference proteome</keyword>
<dbReference type="Gramene" id="CDO98388">
    <property type="protein sequence ID" value="CDO98388"/>
    <property type="gene ID" value="GSCOC_T00022464001"/>
</dbReference>
<name>A0A068TSR0_COFCA</name>
<evidence type="ECO:0000313" key="2">
    <source>
        <dbReference type="Proteomes" id="UP000295252"/>
    </source>
</evidence>